<sequence>MAALPSNGAMATASGEESEVLPKIHDALNLIYSPHSSNQSRREAQEFLEGIKSLDQSPSVGFNLAQVKGKEPIIRHYGLSLLEHAIKHKWGDYSGEQLEYLRSWVLQLAENVSRDDPLYIRNKVAQLWVEIAKRCWGPEWTEMDNLLMAMWNIPGPTAHKELVLFILESLSDEIFGVSGDDPTVAMREATLSKICVDIFTPLSVLSEQFPSRSSFSNIRAGEDGWIIRVSRLLGDCLAGDVQNNDDIRTCAIKSLSVLHSVIPWAIPQALANSGCVGLMCNGLAASHVALQKAALEALHALYGRNNFVDDDFVNLVVPMYDPKFVELGRRLFEWSSAIDPEDIDDDKYQFAKKFSEMVSSLGNYLDRRMECLPSDIELQGFFDFLLLILQSQSLVVSIPVLVTWTRLLHNPDFGASIGETALVGHLLEVCSSRLVQYEHLPEDTRDATYTFLMEDTDTIPERHAFLGNYRRYCSQVIESIVQLKLVDALQHILGQADEVLDRLYNGKAPLNPSSYNKNSMEALTVDARFTVIESALKGYVKWRQSMDFSIPENLQRKTSLEESFEGWCNRLLKREFETKMGRYQDPMIRKRILQLLVAFSTTALDRNSEFMLKVLEHILVTWPNPQPEYRLFNESVKDLQSESMVELQRLASKMPDKLLEVYSHIEAKVKEMISSGTLDEKRQLAYQSFLFIIIHRASKIDQESRIMRLQPFINPVLSQWSNPALGQALSSYSNFCESMALDKAQRYLASKEVHKIADWGAVPLDAEGLALQAELEERQTMLPLRPTKTFLTYSVEKLDKGSAPYEASCKLWQDGFPIILPHLLQMLRHAHACHNHNNWANLPQEMKSIVGRVLADRFWQAGISEGSKDEFYARVVDKKGTLEGLASTVRGAVRVVRDTCYAILFCMSRLDLQFYGFDELPGPLSLALFADSVCLSSHQIINLLNLVRYLVDHCPVQLREHFLPPLLAACFQQIDNKINTEWEKLGFQSEVQAAGEALTEEMKNESILRQLTYTAVVMVADFLDPHRTNSDAYGAPLANPNQYPALRKFCLMHSVIVEPLLLFCAHGIRMRDTRCCGVVLRVFRYIIPEFSVSPDRGTQESNNDGKTPAAPTRGLVPDDFPIPQETARAIREFISSEVLIACITSMHEPYFVDLQRELAMLIATILAHYCPLTSTPRGILLSLPGLKESDVDHAIRYIARSGSNVRQQRGMVLDLFKDLKGVSVSEQGKLQRADRGNDSKKSGRSKMAQEFMTAPAQGPMEGRTKTPDLEGVANLFDGQ</sequence>
<dbReference type="InterPro" id="IPR011989">
    <property type="entry name" value="ARM-like"/>
</dbReference>
<dbReference type="GO" id="GO:0006611">
    <property type="term" value="P:protein export from nucleus"/>
    <property type="evidence" value="ECO:0007669"/>
    <property type="project" value="InterPro"/>
</dbReference>
<feature type="domain" description="Importin N-terminal" evidence="5">
    <location>
        <begin position="44"/>
        <end position="130"/>
    </location>
</feature>
<comment type="function">
    <text evidence="3">tRNA nucleus export receptor which facilitates tRNA translocation across the nuclear pore complex. Involved in pre-tRNA splicing, probably by affecting the interaction of pre-tRNA with splicing endonuclease.</text>
</comment>
<evidence type="ECO:0000259" key="5">
    <source>
        <dbReference type="PROSITE" id="PS50166"/>
    </source>
</evidence>
<evidence type="ECO:0000256" key="4">
    <source>
        <dbReference type="SAM" id="MobiDB-lite"/>
    </source>
</evidence>
<feature type="region of interest" description="Disordered" evidence="4">
    <location>
        <begin position="1095"/>
        <end position="1117"/>
    </location>
</feature>
<dbReference type="GO" id="GO:0031267">
    <property type="term" value="F:small GTPase binding"/>
    <property type="evidence" value="ECO:0007669"/>
    <property type="project" value="InterPro"/>
</dbReference>
<dbReference type="GO" id="GO:0005634">
    <property type="term" value="C:nucleus"/>
    <property type="evidence" value="ECO:0007669"/>
    <property type="project" value="TreeGrafter"/>
</dbReference>
<dbReference type="Pfam" id="PF08389">
    <property type="entry name" value="Xpo1"/>
    <property type="match status" value="1"/>
</dbReference>
<dbReference type="PROSITE" id="PS50166">
    <property type="entry name" value="IMPORTIN_B_NT"/>
    <property type="match status" value="1"/>
</dbReference>
<feature type="compositionally biased region" description="Basic and acidic residues" evidence="4">
    <location>
        <begin position="1229"/>
        <end position="1241"/>
    </location>
</feature>
<dbReference type="PANTHER" id="PTHR11223">
    <property type="entry name" value="EXPORTIN 1/5"/>
    <property type="match status" value="1"/>
</dbReference>
<dbReference type="GO" id="GO:0042565">
    <property type="term" value="C:RNA nuclear export complex"/>
    <property type="evidence" value="ECO:0007669"/>
    <property type="project" value="TreeGrafter"/>
</dbReference>
<dbReference type="GO" id="GO:0006405">
    <property type="term" value="P:RNA export from nucleus"/>
    <property type="evidence" value="ECO:0007669"/>
    <property type="project" value="TreeGrafter"/>
</dbReference>
<accession>A0A4P7NB99</accession>
<dbReference type="SUPFAM" id="SSF48371">
    <property type="entry name" value="ARM repeat"/>
    <property type="match status" value="1"/>
</dbReference>
<feature type="region of interest" description="Disordered" evidence="4">
    <location>
        <begin position="1227"/>
        <end position="1279"/>
    </location>
</feature>
<dbReference type="EMBL" id="CP034206">
    <property type="protein sequence ID" value="QBZ59012.1"/>
    <property type="molecule type" value="Genomic_DNA"/>
</dbReference>
<evidence type="ECO:0000256" key="2">
    <source>
        <dbReference type="ARBA" id="ARBA00022694"/>
    </source>
</evidence>
<organism evidence="6 7">
    <name type="scientific">Pyricularia oryzae</name>
    <name type="common">Rice blast fungus</name>
    <name type="synonym">Magnaporthe oryzae</name>
    <dbReference type="NCBI Taxonomy" id="318829"/>
    <lineage>
        <taxon>Eukaryota</taxon>
        <taxon>Fungi</taxon>
        <taxon>Dikarya</taxon>
        <taxon>Ascomycota</taxon>
        <taxon>Pezizomycotina</taxon>
        <taxon>Sordariomycetes</taxon>
        <taxon>Sordariomycetidae</taxon>
        <taxon>Magnaporthales</taxon>
        <taxon>Pyriculariaceae</taxon>
        <taxon>Pyricularia</taxon>
    </lineage>
</organism>
<name>A0A4P7NB99_PYROR</name>
<gene>
    <name evidence="6" type="ORF">PoMZ_03972</name>
</gene>
<proteinExistence type="inferred from homology"/>
<evidence type="ECO:0000256" key="1">
    <source>
        <dbReference type="ARBA" id="ARBA00009466"/>
    </source>
</evidence>
<dbReference type="GO" id="GO:0005737">
    <property type="term" value="C:cytoplasm"/>
    <property type="evidence" value="ECO:0007669"/>
    <property type="project" value="TreeGrafter"/>
</dbReference>
<evidence type="ECO:0000313" key="7">
    <source>
        <dbReference type="Proteomes" id="UP000294847"/>
    </source>
</evidence>
<dbReference type="InterPro" id="IPR016024">
    <property type="entry name" value="ARM-type_fold"/>
</dbReference>
<dbReference type="InterPro" id="IPR045065">
    <property type="entry name" value="XPO1/5"/>
</dbReference>
<protein>
    <recommendedName>
        <fullName evidence="5">Importin N-terminal domain-containing protein</fullName>
    </recommendedName>
</protein>
<dbReference type="GO" id="GO:0005049">
    <property type="term" value="F:nuclear export signal receptor activity"/>
    <property type="evidence" value="ECO:0007669"/>
    <property type="project" value="InterPro"/>
</dbReference>
<dbReference type="InterPro" id="IPR001494">
    <property type="entry name" value="Importin-beta_N"/>
</dbReference>
<reference evidence="6 7" key="1">
    <citation type="journal article" date="2019" name="Mol. Biol. Evol.">
        <title>Blast fungal genomes show frequent chromosomal changes, gene gains and losses, and effector gene turnover.</title>
        <authorList>
            <person name="Gomez Luciano L.B."/>
            <person name="Jason Tsai I."/>
            <person name="Chuma I."/>
            <person name="Tosa Y."/>
            <person name="Chen Y.H."/>
            <person name="Li J.Y."/>
            <person name="Li M.Y."/>
            <person name="Jade Lu M.Y."/>
            <person name="Nakayashiki H."/>
            <person name="Li W.H."/>
        </authorList>
    </citation>
    <scope>NUCLEOTIDE SEQUENCE [LARGE SCALE GENOMIC DNA]</scope>
    <source>
        <strain evidence="6">MZ5-1-6</strain>
    </source>
</reference>
<dbReference type="AlphaFoldDB" id="A0A4P7NB99"/>
<evidence type="ECO:0000313" key="6">
    <source>
        <dbReference type="EMBL" id="QBZ59012.1"/>
    </source>
</evidence>
<dbReference type="Gene3D" id="1.25.10.10">
    <property type="entry name" value="Leucine-rich Repeat Variant"/>
    <property type="match status" value="1"/>
</dbReference>
<dbReference type="GO" id="GO:0008033">
    <property type="term" value="P:tRNA processing"/>
    <property type="evidence" value="ECO:0007669"/>
    <property type="project" value="UniProtKB-KW"/>
</dbReference>
<keyword evidence="2" id="KW-0819">tRNA processing</keyword>
<comment type="similarity">
    <text evidence="1">Belongs to the exportin family.</text>
</comment>
<dbReference type="Proteomes" id="UP000294847">
    <property type="component" value="Chromosome 3"/>
</dbReference>
<dbReference type="GO" id="GO:0003723">
    <property type="term" value="F:RNA binding"/>
    <property type="evidence" value="ECO:0007669"/>
    <property type="project" value="TreeGrafter"/>
</dbReference>
<dbReference type="InterPro" id="IPR045478">
    <property type="entry name" value="Exportin-5_C"/>
</dbReference>
<dbReference type="PANTHER" id="PTHR11223:SF3">
    <property type="entry name" value="EXPORTIN-5"/>
    <property type="match status" value="1"/>
</dbReference>
<evidence type="ECO:0000256" key="3">
    <source>
        <dbReference type="ARBA" id="ARBA00025147"/>
    </source>
</evidence>
<dbReference type="Pfam" id="PF19273">
    <property type="entry name" value="Exportin-5"/>
    <property type="match status" value="2"/>
</dbReference>
<dbReference type="InterPro" id="IPR013598">
    <property type="entry name" value="Exportin-1/Importin-b-like"/>
</dbReference>